<name>A0ABY7MB16_9CHLR</name>
<comment type="cofactor">
    <cofactor evidence="5">
        <name>Mg(2+)</name>
        <dbReference type="ChEBI" id="CHEBI:18420"/>
    </cofactor>
    <text evidence="5">Binds 1 Mg(2+) ion per subunit.</text>
</comment>
<comment type="catalytic activity">
    <reaction evidence="5">
        <text>(6R)-5,10-methylene-5,6,7,8-tetrahydrofolate + 3-methyl-2-oxobutanoate + H2O = 2-dehydropantoate + (6S)-5,6,7,8-tetrahydrofolate</text>
        <dbReference type="Rhea" id="RHEA:11824"/>
        <dbReference type="ChEBI" id="CHEBI:11561"/>
        <dbReference type="ChEBI" id="CHEBI:11851"/>
        <dbReference type="ChEBI" id="CHEBI:15377"/>
        <dbReference type="ChEBI" id="CHEBI:15636"/>
        <dbReference type="ChEBI" id="CHEBI:57453"/>
        <dbReference type="EC" id="2.1.2.11"/>
    </reaction>
</comment>
<dbReference type="HAMAP" id="MF_00156">
    <property type="entry name" value="PanB"/>
    <property type="match status" value="1"/>
</dbReference>
<keyword evidence="4 5" id="KW-0808">Transferase</keyword>
<dbReference type="Gene3D" id="3.20.20.60">
    <property type="entry name" value="Phosphoenolpyruvate-binding domains"/>
    <property type="match status" value="1"/>
</dbReference>
<dbReference type="NCBIfam" id="NF001452">
    <property type="entry name" value="PRK00311.1"/>
    <property type="match status" value="1"/>
</dbReference>
<keyword evidence="7" id="KW-1185">Reference proteome</keyword>
<evidence type="ECO:0000313" key="6">
    <source>
        <dbReference type="EMBL" id="WBL37183.1"/>
    </source>
</evidence>
<dbReference type="CDD" id="cd06557">
    <property type="entry name" value="KPHMT-like"/>
    <property type="match status" value="1"/>
</dbReference>
<dbReference type="InterPro" id="IPR015813">
    <property type="entry name" value="Pyrv/PenolPyrv_kinase-like_dom"/>
</dbReference>
<comment type="subcellular location">
    <subcellularLocation>
        <location evidence="5">Cytoplasm</location>
    </subcellularLocation>
</comment>
<comment type="subunit">
    <text evidence="2 5">Homodecamer; pentamer of dimers.</text>
</comment>
<feature type="binding site" evidence="5">
    <location>
        <position position="114"/>
    </location>
    <ligand>
        <name>3-methyl-2-oxobutanoate</name>
        <dbReference type="ChEBI" id="CHEBI:11851"/>
    </ligand>
</feature>
<dbReference type="Proteomes" id="UP001212803">
    <property type="component" value="Chromosome"/>
</dbReference>
<comment type="pathway">
    <text evidence="5">Cofactor biosynthesis; (R)-pantothenate biosynthesis; (R)-pantoate from 3-methyl-2-oxobutanoate: step 1/2.</text>
</comment>
<evidence type="ECO:0000256" key="3">
    <source>
        <dbReference type="ARBA" id="ARBA00022655"/>
    </source>
</evidence>
<dbReference type="Pfam" id="PF02548">
    <property type="entry name" value="Pantoate_transf"/>
    <property type="match status" value="1"/>
</dbReference>
<evidence type="ECO:0000256" key="4">
    <source>
        <dbReference type="ARBA" id="ARBA00022679"/>
    </source>
</evidence>
<feature type="binding site" evidence="5">
    <location>
        <position position="84"/>
    </location>
    <ligand>
        <name>3-methyl-2-oxobutanoate</name>
        <dbReference type="ChEBI" id="CHEBI:11851"/>
    </ligand>
</feature>
<feature type="binding site" evidence="5">
    <location>
        <position position="116"/>
    </location>
    <ligand>
        <name>Mg(2+)</name>
        <dbReference type="ChEBI" id="CHEBI:18420"/>
    </ligand>
</feature>
<protein>
    <recommendedName>
        <fullName evidence="5">3-methyl-2-oxobutanoate hydroxymethyltransferase</fullName>
        <ecNumber evidence="5">2.1.2.11</ecNumber>
    </recommendedName>
    <alternativeName>
        <fullName evidence="5">Ketopantoate hydroxymethyltransferase</fullName>
        <shortName evidence="5">KPHMT</shortName>
    </alternativeName>
</protein>
<dbReference type="NCBIfam" id="TIGR00222">
    <property type="entry name" value="panB"/>
    <property type="match status" value="1"/>
</dbReference>
<reference evidence="6 7" key="1">
    <citation type="journal article" date="2023" name="ISME J.">
        <title>Thermophilic Dehalococcoidia with unusual traits shed light on an unexpected past.</title>
        <authorList>
            <person name="Palmer M."/>
            <person name="Covington J.K."/>
            <person name="Zhou E.M."/>
            <person name="Thomas S.C."/>
            <person name="Habib N."/>
            <person name="Seymour C.O."/>
            <person name="Lai D."/>
            <person name="Johnston J."/>
            <person name="Hashimi A."/>
            <person name="Jiao J.Y."/>
            <person name="Muok A.R."/>
            <person name="Liu L."/>
            <person name="Xian W.D."/>
            <person name="Zhi X.Y."/>
            <person name="Li M.M."/>
            <person name="Silva L.P."/>
            <person name="Bowen B.P."/>
            <person name="Louie K."/>
            <person name="Briegel A."/>
            <person name="Pett-Ridge J."/>
            <person name="Weber P.K."/>
            <person name="Tocheva E.I."/>
            <person name="Woyke T."/>
            <person name="Northen T.R."/>
            <person name="Mayali X."/>
            <person name="Li W.J."/>
            <person name="Hedlund B.P."/>
        </authorList>
    </citation>
    <scope>NUCLEOTIDE SEQUENCE [LARGE SCALE GENOMIC DNA]</scope>
    <source>
        <strain evidence="6 7">YIM 72310</strain>
    </source>
</reference>
<feature type="binding site" evidence="5">
    <location>
        <position position="45"/>
    </location>
    <ligand>
        <name>Mg(2+)</name>
        <dbReference type="ChEBI" id="CHEBI:18420"/>
    </ligand>
</feature>
<keyword evidence="5" id="KW-0963">Cytoplasm</keyword>
<accession>A0ABY7MB16</accession>
<dbReference type="RefSeq" id="WP_270057696.1">
    <property type="nucleotide sequence ID" value="NZ_CP115149.1"/>
</dbReference>
<dbReference type="InterPro" id="IPR003700">
    <property type="entry name" value="Pantoate_hydroxy_MeTrfase"/>
</dbReference>
<feature type="binding site" evidence="5">
    <location>
        <begin position="45"/>
        <end position="46"/>
    </location>
    <ligand>
        <name>3-methyl-2-oxobutanoate</name>
        <dbReference type="ChEBI" id="CHEBI:11851"/>
    </ligand>
</feature>
<evidence type="ECO:0000256" key="1">
    <source>
        <dbReference type="ARBA" id="ARBA00008676"/>
    </source>
</evidence>
<dbReference type="InterPro" id="IPR040442">
    <property type="entry name" value="Pyrv_kinase-like_dom_sf"/>
</dbReference>
<sequence>MGRLSIHKLKEWKAQGRRFAMITAYDYPTARLVEQAGIPIILVGDSLGSVVLGYDSTIPVTMDDIVYHTRAVVRATEKAIVVADMPFMSYQADPNEAMRNAGRLLKEGGATAVKLEGGSQLAPLVRRMVEAGIPVMGHLGLTPQSVNQFGGHKVQGKTPAAAAKLIADARALEEAGAFAVVLETIPAPLARMVTERISIPTIGIGAGPHCDGQVQVLHDMLGIYDDRRPLRHAKRYAVLGEAIREAVRAYIGEVEGGQFPTAEHSFEMDDATLAELAQAG</sequence>
<dbReference type="EC" id="2.1.2.11" evidence="5"/>
<feature type="active site" description="Proton acceptor" evidence="5">
    <location>
        <position position="183"/>
    </location>
</feature>
<dbReference type="EMBL" id="CP115149">
    <property type="protein sequence ID" value="WBL37183.1"/>
    <property type="molecule type" value="Genomic_DNA"/>
</dbReference>
<dbReference type="PIRSF" id="PIRSF000388">
    <property type="entry name" value="Pantoate_hydroxy_MeTrfase"/>
    <property type="match status" value="1"/>
</dbReference>
<evidence type="ECO:0000256" key="5">
    <source>
        <dbReference type="HAMAP-Rule" id="MF_00156"/>
    </source>
</evidence>
<evidence type="ECO:0000313" key="7">
    <source>
        <dbReference type="Proteomes" id="UP001212803"/>
    </source>
</evidence>
<comment type="similarity">
    <text evidence="1 5">Belongs to the PanB family.</text>
</comment>
<keyword evidence="5" id="KW-0460">Magnesium</keyword>
<dbReference type="SUPFAM" id="SSF51621">
    <property type="entry name" value="Phosphoenolpyruvate/pyruvate domain"/>
    <property type="match status" value="1"/>
</dbReference>
<evidence type="ECO:0000256" key="2">
    <source>
        <dbReference type="ARBA" id="ARBA00011424"/>
    </source>
</evidence>
<keyword evidence="5" id="KW-0479">Metal-binding</keyword>
<proteinExistence type="inferred from homology"/>
<dbReference type="GO" id="GO:0003864">
    <property type="term" value="F:3-methyl-2-oxobutanoate hydroxymethyltransferase activity"/>
    <property type="evidence" value="ECO:0007669"/>
    <property type="project" value="UniProtKB-EC"/>
</dbReference>
<organism evidence="6 7">
    <name type="scientific">Tepidiforma flava</name>
    <dbReference type="NCBI Taxonomy" id="3004094"/>
    <lineage>
        <taxon>Bacteria</taxon>
        <taxon>Bacillati</taxon>
        <taxon>Chloroflexota</taxon>
        <taxon>Tepidiformia</taxon>
        <taxon>Tepidiformales</taxon>
        <taxon>Tepidiformaceae</taxon>
        <taxon>Tepidiforma</taxon>
    </lineage>
</organism>
<comment type="function">
    <text evidence="5">Catalyzes the reversible reaction in which hydroxymethyl group from 5,10-methylenetetrahydrofolate is transferred onto alpha-ketoisovalerate to form ketopantoate.</text>
</comment>
<feature type="binding site" evidence="5">
    <location>
        <position position="84"/>
    </location>
    <ligand>
        <name>Mg(2+)</name>
        <dbReference type="ChEBI" id="CHEBI:18420"/>
    </ligand>
</feature>
<dbReference type="PANTHER" id="PTHR20881">
    <property type="entry name" value="3-METHYL-2-OXOBUTANOATE HYDROXYMETHYLTRANSFERASE"/>
    <property type="match status" value="1"/>
</dbReference>
<gene>
    <name evidence="5 6" type="primary">panB</name>
    <name evidence="6" type="ORF">O0235_06345</name>
</gene>
<keyword evidence="3 5" id="KW-0566">Pantothenate biosynthesis</keyword>
<dbReference type="PANTHER" id="PTHR20881:SF0">
    <property type="entry name" value="3-METHYL-2-OXOBUTANOATE HYDROXYMETHYLTRANSFERASE"/>
    <property type="match status" value="1"/>
</dbReference>